<feature type="binding site" evidence="10">
    <location>
        <position position="101"/>
    </location>
    <ligand>
        <name>Zn(2+)</name>
        <dbReference type="ChEBI" id="CHEBI:29105"/>
    </ligand>
</feature>
<dbReference type="GO" id="GO:0016791">
    <property type="term" value="F:phosphatase activity"/>
    <property type="evidence" value="ECO:0007669"/>
    <property type="project" value="InterPro"/>
</dbReference>
<dbReference type="Gene3D" id="3.40.50.1000">
    <property type="entry name" value="HAD superfamily/HAD-like"/>
    <property type="match status" value="1"/>
</dbReference>
<evidence type="ECO:0000256" key="10">
    <source>
        <dbReference type="PIRSR" id="PIRSR004682-4"/>
    </source>
</evidence>
<dbReference type="PANTHER" id="PTHR42891">
    <property type="entry name" value="D-GLYCERO-BETA-D-MANNO-HEPTOSE-1,7-BISPHOSPHATE 7-PHOSPHATASE"/>
    <property type="match status" value="1"/>
</dbReference>
<keyword evidence="4 7" id="KW-0378">Hydrolase</keyword>
<feature type="binding site" evidence="10">
    <location>
        <position position="140"/>
    </location>
    <ligand>
        <name>Mg(2+)</name>
        <dbReference type="ChEBI" id="CHEBI:18420"/>
    </ligand>
</feature>
<evidence type="ECO:0000256" key="5">
    <source>
        <dbReference type="ARBA" id="ARBA00023277"/>
    </source>
</evidence>
<feature type="binding site" evidence="10">
    <location>
        <position position="22"/>
    </location>
    <ligand>
        <name>Mg(2+)</name>
        <dbReference type="ChEBI" id="CHEBI:18420"/>
    </ligand>
</feature>
<reference evidence="11 12" key="1">
    <citation type="submission" date="2016-10" db="EMBL/GenBank/DDBJ databases">
        <authorList>
            <person name="de Groot N.N."/>
        </authorList>
    </citation>
    <scope>NUCLEOTIDE SEQUENCE [LARGE SCALE GENOMIC DNA]</scope>
    <source>
        <strain evidence="11 12">ATCC 35022</strain>
    </source>
</reference>
<dbReference type="PANTHER" id="PTHR42891:SF1">
    <property type="entry name" value="D-GLYCERO-BETA-D-MANNO-HEPTOSE-1,7-BISPHOSPHATE 7-PHOSPHATASE"/>
    <property type="match status" value="1"/>
</dbReference>
<dbReference type="SUPFAM" id="SSF56784">
    <property type="entry name" value="HAD-like"/>
    <property type="match status" value="1"/>
</dbReference>
<gene>
    <name evidence="11" type="ORF">SAMN02982931_02311</name>
</gene>
<feature type="site" description="Stabilizes the phosphoryl group" evidence="9">
    <location>
        <position position="115"/>
    </location>
</feature>
<dbReference type="InterPro" id="IPR004446">
    <property type="entry name" value="Heptose_bisP_phosphatase"/>
</dbReference>
<evidence type="ECO:0000256" key="8">
    <source>
        <dbReference type="PIRSR" id="PIRSR004682-1"/>
    </source>
</evidence>
<evidence type="ECO:0000313" key="11">
    <source>
        <dbReference type="EMBL" id="SDB30465.1"/>
    </source>
</evidence>
<dbReference type="Proteomes" id="UP000199071">
    <property type="component" value="Unassembled WGS sequence"/>
</dbReference>
<dbReference type="NCBIfam" id="TIGR01662">
    <property type="entry name" value="HAD-SF-IIIA"/>
    <property type="match status" value="1"/>
</dbReference>
<feature type="binding site" evidence="10">
    <location>
        <position position="111"/>
    </location>
    <ligand>
        <name>Zn(2+)</name>
        <dbReference type="ChEBI" id="CHEBI:29105"/>
    </ligand>
</feature>
<evidence type="ECO:0000256" key="6">
    <source>
        <dbReference type="ARBA" id="ARBA00031828"/>
    </source>
</evidence>
<evidence type="ECO:0000256" key="9">
    <source>
        <dbReference type="PIRSR" id="PIRSR004682-3"/>
    </source>
</evidence>
<feature type="site" description="Contributes to substrate recognition" evidence="9">
    <location>
        <position position="114"/>
    </location>
</feature>
<feature type="site" description="Stabilizes the phosphoryl group" evidence="9">
    <location>
        <position position="62"/>
    </location>
</feature>
<dbReference type="EC" id="3.1.3.-" evidence="7"/>
<evidence type="ECO:0000256" key="1">
    <source>
        <dbReference type="ARBA" id="ARBA00004496"/>
    </source>
</evidence>
<dbReference type="EMBL" id="FMXQ01000004">
    <property type="protein sequence ID" value="SDB30465.1"/>
    <property type="molecule type" value="Genomic_DNA"/>
</dbReference>
<comment type="subcellular location">
    <subcellularLocation>
        <location evidence="1 7">Cytoplasm</location>
    </subcellularLocation>
</comment>
<keyword evidence="3 10" id="KW-0479">Metal-binding</keyword>
<accession>A0A1G6CC37</accession>
<dbReference type="NCBIfam" id="TIGR01656">
    <property type="entry name" value="Histidinol-ppas"/>
    <property type="match status" value="1"/>
</dbReference>
<feature type="active site" description="Proton donor" evidence="8">
    <location>
        <position position="22"/>
    </location>
</feature>
<evidence type="ECO:0000256" key="3">
    <source>
        <dbReference type="ARBA" id="ARBA00022723"/>
    </source>
</evidence>
<sequence length="191" mass="19971">MHRVHLADAPRRHCPALFLDRDGTILDDPGYLSDPDKVAVFSGAAPALRRFAEAGYALVLVTNQSGIGRGLFGWADYDRVAARMRQALAAEGVILDAECACGHAPAEGATCGWRKPAPGMLLQAAKDLDIDLAASLMVGDMPGDLQAAEAAGVGRAVHVLTGHGADQRPGRTDWGVSIPLDLVDNLAALSP</sequence>
<keyword evidence="12" id="KW-1185">Reference proteome</keyword>
<comment type="cofactor">
    <cofactor evidence="10">
        <name>Mg(2+)</name>
        <dbReference type="ChEBI" id="CHEBI:18420"/>
    </cofactor>
</comment>
<comment type="cofactor">
    <cofactor evidence="10">
        <name>Zn(2+)</name>
        <dbReference type="ChEBI" id="CHEBI:29105"/>
    </cofactor>
</comment>
<dbReference type="InterPro" id="IPR006549">
    <property type="entry name" value="HAD-SF_hydro_IIIA"/>
</dbReference>
<comment type="similarity">
    <text evidence="7">Belongs to the gmhB family.</text>
</comment>
<dbReference type="GO" id="GO:0005975">
    <property type="term" value="P:carbohydrate metabolic process"/>
    <property type="evidence" value="ECO:0007669"/>
    <property type="project" value="InterPro"/>
</dbReference>
<dbReference type="InterPro" id="IPR023214">
    <property type="entry name" value="HAD_sf"/>
</dbReference>
<feature type="binding site" evidence="10">
    <location>
        <position position="20"/>
    </location>
    <ligand>
        <name>Mg(2+)</name>
        <dbReference type="ChEBI" id="CHEBI:18420"/>
    </ligand>
</feature>
<keyword evidence="10" id="KW-0862">Zinc</keyword>
<dbReference type="Pfam" id="PF13242">
    <property type="entry name" value="Hydrolase_like"/>
    <property type="match status" value="1"/>
</dbReference>
<dbReference type="STRING" id="665467.SAMN02982931_02311"/>
<dbReference type="InterPro" id="IPR036412">
    <property type="entry name" value="HAD-like_sf"/>
</dbReference>
<keyword evidence="10" id="KW-0460">Magnesium</keyword>
<dbReference type="GO" id="GO:0046872">
    <property type="term" value="F:metal ion binding"/>
    <property type="evidence" value="ECO:0007669"/>
    <property type="project" value="UniProtKB-KW"/>
</dbReference>
<evidence type="ECO:0000256" key="2">
    <source>
        <dbReference type="ARBA" id="ARBA00022490"/>
    </source>
</evidence>
<dbReference type="InterPro" id="IPR006543">
    <property type="entry name" value="Histidinol-phos"/>
</dbReference>
<evidence type="ECO:0000256" key="4">
    <source>
        <dbReference type="ARBA" id="ARBA00022801"/>
    </source>
</evidence>
<feature type="active site" description="Nucleophile" evidence="8">
    <location>
        <position position="20"/>
    </location>
</feature>
<dbReference type="CDD" id="cd07503">
    <property type="entry name" value="HAD_HisB-N"/>
    <property type="match status" value="1"/>
</dbReference>
<evidence type="ECO:0000256" key="7">
    <source>
        <dbReference type="PIRNR" id="PIRNR004682"/>
    </source>
</evidence>
<dbReference type="PIRSF" id="PIRSF004682">
    <property type="entry name" value="GmhB"/>
    <property type="match status" value="1"/>
</dbReference>
<dbReference type="AlphaFoldDB" id="A0A1G6CC37"/>
<proteinExistence type="inferred from homology"/>
<keyword evidence="2 7" id="KW-0963">Cytoplasm</keyword>
<dbReference type="GO" id="GO:0005737">
    <property type="term" value="C:cytoplasm"/>
    <property type="evidence" value="ECO:0007669"/>
    <property type="project" value="UniProtKB-SubCell"/>
</dbReference>
<evidence type="ECO:0000313" key="12">
    <source>
        <dbReference type="Proteomes" id="UP000199071"/>
    </source>
</evidence>
<feature type="binding site" evidence="10">
    <location>
        <position position="103"/>
    </location>
    <ligand>
        <name>Zn(2+)</name>
        <dbReference type="ChEBI" id="CHEBI:29105"/>
    </ligand>
</feature>
<protein>
    <recommendedName>
        <fullName evidence="6 7">D,D-heptose 1,7-bisphosphate phosphatase</fullName>
        <ecNumber evidence="7">3.1.3.-</ecNumber>
    </recommendedName>
</protein>
<organism evidence="11 12">
    <name type="scientific">Bauldia litoralis</name>
    <dbReference type="NCBI Taxonomy" id="665467"/>
    <lineage>
        <taxon>Bacteria</taxon>
        <taxon>Pseudomonadati</taxon>
        <taxon>Pseudomonadota</taxon>
        <taxon>Alphaproteobacteria</taxon>
        <taxon>Hyphomicrobiales</taxon>
        <taxon>Kaistiaceae</taxon>
        <taxon>Bauldia</taxon>
    </lineage>
</organism>
<name>A0A1G6CC37_9HYPH</name>
<keyword evidence="5 7" id="KW-0119">Carbohydrate metabolism</keyword>